<dbReference type="InterPro" id="IPR043502">
    <property type="entry name" value="DNA/RNA_pol_sf"/>
</dbReference>
<feature type="region of interest" description="Disordered" evidence="8">
    <location>
        <begin position="2083"/>
        <end position="2128"/>
    </location>
</feature>
<dbReference type="Gene3D" id="3.30.70.270">
    <property type="match status" value="2"/>
</dbReference>
<feature type="region of interest" description="Disordered" evidence="8">
    <location>
        <begin position="965"/>
        <end position="998"/>
    </location>
</feature>
<evidence type="ECO:0000256" key="3">
    <source>
        <dbReference type="ARBA" id="ARBA00022695"/>
    </source>
</evidence>
<keyword evidence="2" id="KW-0808">Transferase</keyword>
<evidence type="ECO:0000256" key="5">
    <source>
        <dbReference type="ARBA" id="ARBA00022759"/>
    </source>
</evidence>
<dbReference type="InterPro" id="IPR056648">
    <property type="entry name" value="DUF7746"/>
</dbReference>
<dbReference type="InterPro" id="IPR028919">
    <property type="entry name" value="Viral_movement"/>
</dbReference>
<keyword evidence="3" id="KW-0548">Nucleotidyltransferase</keyword>
<dbReference type="InterPro" id="IPR056010">
    <property type="entry name" value="DUF7588"/>
</dbReference>
<feature type="compositionally biased region" description="Polar residues" evidence="8">
    <location>
        <begin position="1711"/>
        <end position="1721"/>
    </location>
</feature>
<feature type="region of interest" description="Disordered" evidence="8">
    <location>
        <begin position="1688"/>
        <end position="1721"/>
    </location>
</feature>
<feature type="region of interest" description="Disordered" evidence="8">
    <location>
        <begin position="1063"/>
        <end position="1096"/>
    </location>
</feature>
<evidence type="ECO:0000259" key="9">
    <source>
        <dbReference type="PROSITE" id="PS50878"/>
    </source>
</evidence>
<protein>
    <recommendedName>
        <fullName evidence="9">Reverse transcriptase domain-containing protein</fullName>
    </recommendedName>
</protein>
<feature type="compositionally biased region" description="Acidic residues" evidence="8">
    <location>
        <begin position="1072"/>
        <end position="1083"/>
    </location>
</feature>
<dbReference type="GO" id="GO:0008233">
    <property type="term" value="F:peptidase activity"/>
    <property type="evidence" value="ECO:0007669"/>
    <property type="project" value="UniProtKB-KW"/>
</dbReference>
<accession>A0A6N2LKD6</accession>
<evidence type="ECO:0000313" key="10">
    <source>
        <dbReference type="EMBL" id="VFU40635.1"/>
    </source>
</evidence>
<dbReference type="EMBL" id="CAADRP010001550">
    <property type="protein sequence ID" value="VFU40635.1"/>
    <property type="molecule type" value="Genomic_DNA"/>
</dbReference>
<dbReference type="Pfam" id="PF01107">
    <property type="entry name" value="MP"/>
    <property type="match status" value="1"/>
</dbReference>
<dbReference type="InterPro" id="IPR000477">
    <property type="entry name" value="RT_dom"/>
</dbReference>
<evidence type="ECO:0000256" key="4">
    <source>
        <dbReference type="ARBA" id="ARBA00022722"/>
    </source>
</evidence>
<name>A0A6N2LKD6_SALVM</name>
<dbReference type="Pfam" id="PF00078">
    <property type="entry name" value="RVT_1"/>
    <property type="match status" value="1"/>
</dbReference>
<keyword evidence="6" id="KW-0378">Hydrolase</keyword>
<keyword evidence="1" id="KW-0645">Protease</keyword>
<proteinExistence type="predicted"/>
<dbReference type="Pfam" id="PF24925">
    <property type="entry name" value="DUF7746"/>
    <property type="match status" value="1"/>
</dbReference>
<evidence type="ECO:0000256" key="7">
    <source>
        <dbReference type="ARBA" id="ARBA00022918"/>
    </source>
</evidence>
<keyword evidence="7" id="KW-0695">RNA-directed DNA polymerase</keyword>
<dbReference type="PROSITE" id="PS50878">
    <property type="entry name" value="RT_POL"/>
    <property type="match status" value="1"/>
</dbReference>
<dbReference type="Pfam" id="PF24496">
    <property type="entry name" value="DUF7588"/>
    <property type="match status" value="1"/>
</dbReference>
<feature type="region of interest" description="Disordered" evidence="8">
    <location>
        <begin position="1135"/>
        <end position="1155"/>
    </location>
</feature>
<feature type="compositionally biased region" description="Low complexity" evidence="8">
    <location>
        <begin position="977"/>
        <end position="998"/>
    </location>
</feature>
<dbReference type="InterPro" id="IPR041577">
    <property type="entry name" value="RT_RNaseH_2"/>
</dbReference>
<sequence>MTVEREFDLRCIGYVSDLDIRFGLWYGCGGVASSRIHFSGRVISFHWMALGITMFALKYLFVRGGLFLCWNVSNDNGPLHKLDSMELRRESSKLMNLASLRTARTERLPRLNGTYGIYGRPNVAQSTSVSASSTSESSESRRIIQSEEITFEDFTKHLDNWNIPSISQSQIYKKSKYDIFKTDFTIKTEERDIQLTKPFETIQLLTQKSLQKHLDRNYKYIHIGCVQVGIKPLTKEGLNTSVLAVLRDARFINFEDSLLSSIESSLCNGPLSFDCYPNLTVSLKDKNILKSMQLQIKTHNYHMIQDSIPVALIFKIHYKAMHSAFASKHLQHSNKGTTLLLQTDISKANIVIPKAIQWNEITLPEKWILEEATPPQPIPQPEPNVQIRNITQYNDGRVELSFHRHSTSSRYTEASSSSSTIDLGRMSRIPSVINLPYMPPTNPPRHSTSDIPSTNLHHADYTTNIPTPVYIPEEEQSLPGSPTSITSSAMPNNELLTITSENFVLDKLFFKADFFSDQNAERRNWFFKTFTSERSKIQTAFYDYITLHQSSMLFFDWFELHYASVHNIAYPFTPTKHACPVTTRSKASTWNLSSGQTIESEHPPMRNLQIEHQNGQQLTRVEKYLQRASTSTAGTTITKPSVEPKLKNPVFKPFQLTKTSLVHFRENQTDFLKQVQTQLQSLDGPSLTVQETPQISTSETNVDMATSKDNLGPDITISSEPNILNQHKYNATSLYEWNIDGMSEYNILNTLQQMTMAANAYKTQTGTPDRAIAELLIAGFSGQLKGWWDYHLTEADHLHILNAIQHYEDKTPVLDSSGNTVQDAVACLILTISLHFIGDPSHLKDKNAELLSNLRCKKLSDFQWYKNTFMTRVMLREDSNQPFWKEKFLAGLPILLGEKVRNKIKDTFSTKLIPYDQLTYGELVSFTQKEGLQICQDLKLQKLLKWEMKRTKQELVEAVQSPNTIMNPKHHTKDHLTNTANTTNPNTTPKNPSNPTTKTLQKIHQTYKTFHSNKPFDWKNATCFKCHQKGHTSKFCTVQKKLHELNIDEATINMLQNLYLEASDTDPSSSDISEEEFQVDELADSSATSDTSKSNEVSVLTQDQEFILEAIKRLDDPQLQRVYLDNLLKNFNKAEQSSVNPHPPPLTKPQTTQQKDSAILQNLLSKVENQSDSDSEPESIDPDLHALHDTNLEQIDTAFLDVLSQISSKKYIVKLSLVFSDDFKLDTIALFDTGADLNCIKEGVVPKRFLQNTNEKLSAANSSKLDIAGKTQASVLNNGISVTTFFVATKDINHTITSTHSLTCLLHIKIADLQSKIEQELCSDLPTAFWKRKQHVVDLPYEDTFSEKQIPTKARPIQMNAELEQHCRLEIQDLESKEIERGTPRLVINYKPLNSALKWIRYPIPNKKDLLQKLHAAFIFSKFDMKSGFWQIQIDPKDRYKTAFTVPFGQYEWNVMPFGLKNAPSEFQRIMNDIFNAYSTFCIVYIDDVLIFSHSIDQHFKHLHTFFHIAKQNGLVISKSKISLFQTRVRFLGHYISQGTITPIERSLEFTSKFPDRITDKTQLQRFLGSLNYVLDFYPNLIRIAKPLHDRLKKSPEAWSDIHTQVVRTIKAQVQSIPLLHLADPLAPKIVETDASDIGYGGILKQVHNSKESIIAYTSAHWNDCQKNYSTVKKEILSIITSPENSYKTNPLVLMPPRPQRDKGKAPAKPTKTQTPKNPVLTSPKLLADAIKDIKETKSWYDKTTQEEDEYSSLKNAKTEDISNEIVIRISKNPGLLEAINKGYRDFASDSQSLSDGFPDHNVHSTIASIFPTNFHFKSWDISKSQSFYENILQVTGSVTFKHFFKHPSHPDPAYSTCTIQRIISPEKWSRTLPFTPILFPTDIQKQNPHFPSYTYWDYEQAWFNAFLIQNQGHSHSWLFFFNTTIDTSSLPHWFQHWWDMFGCIPELLPNHPSVEEGFKFFKAAYRPIPSERRFKPITMFCAKFFLPWVCSWYYDYSSKDGSTILIRRFRVKWWDAFRKEPQCSLKAVEDWFKNQSLLPAIPQNSQTQFLAQKAKTAALLASAQTQEDYDKILQSLALPRDESVSSNDSSSSSASSPVISLGNDNEDDCYGILPPVKHSSKEVIKRR</sequence>
<dbReference type="Pfam" id="PF17919">
    <property type="entry name" value="RT_RNaseH_2"/>
    <property type="match status" value="1"/>
</dbReference>
<keyword evidence="4" id="KW-0540">Nuclease</keyword>
<evidence type="ECO:0000256" key="6">
    <source>
        <dbReference type="ARBA" id="ARBA00022801"/>
    </source>
</evidence>
<dbReference type="InterPro" id="IPR043128">
    <property type="entry name" value="Rev_trsase/Diguanyl_cyclase"/>
</dbReference>
<feature type="domain" description="Reverse transcriptase" evidence="9">
    <location>
        <begin position="1353"/>
        <end position="1536"/>
    </location>
</feature>
<feature type="compositionally biased region" description="Low complexity" evidence="8">
    <location>
        <begin position="2085"/>
        <end position="2101"/>
    </location>
</feature>
<reference evidence="10" key="1">
    <citation type="submission" date="2019-03" db="EMBL/GenBank/DDBJ databases">
        <authorList>
            <person name="Mank J."/>
            <person name="Almeida P."/>
        </authorList>
    </citation>
    <scope>NUCLEOTIDE SEQUENCE</scope>
    <source>
        <strain evidence="10">78183</strain>
    </source>
</reference>
<organism evidence="10">
    <name type="scientific">Salix viminalis</name>
    <name type="common">Common osier</name>
    <name type="synonym">Basket willow</name>
    <dbReference type="NCBI Taxonomy" id="40686"/>
    <lineage>
        <taxon>Eukaryota</taxon>
        <taxon>Viridiplantae</taxon>
        <taxon>Streptophyta</taxon>
        <taxon>Embryophyta</taxon>
        <taxon>Tracheophyta</taxon>
        <taxon>Spermatophyta</taxon>
        <taxon>Magnoliopsida</taxon>
        <taxon>eudicotyledons</taxon>
        <taxon>Gunneridae</taxon>
        <taxon>Pentapetalae</taxon>
        <taxon>rosids</taxon>
        <taxon>fabids</taxon>
        <taxon>Malpighiales</taxon>
        <taxon>Salicaceae</taxon>
        <taxon>Saliceae</taxon>
        <taxon>Salix</taxon>
    </lineage>
</organism>
<dbReference type="Gene3D" id="3.10.10.10">
    <property type="entry name" value="HIV Type 1 Reverse Transcriptase, subunit A, domain 1"/>
    <property type="match status" value="1"/>
</dbReference>
<gene>
    <name evidence="10" type="ORF">SVIM_LOCUS234403</name>
</gene>
<evidence type="ECO:0000256" key="1">
    <source>
        <dbReference type="ARBA" id="ARBA00022670"/>
    </source>
</evidence>
<dbReference type="PANTHER" id="PTHR33054:SF9">
    <property type="entry name" value="CCHC-TYPE DOMAIN-CONTAINING PROTEIN"/>
    <property type="match status" value="1"/>
</dbReference>
<dbReference type="GO" id="GO:0004519">
    <property type="term" value="F:endonuclease activity"/>
    <property type="evidence" value="ECO:0007669"/>
    <property type="project" value="UniProtKB-KW"/>
</dbReference>
<dbReference type="GO" id="GO:0003964">
    <property type="term" value="F:RNA-directed DNA polymerase activity"/>
    <property type="evidence" value="ECO:0007669"/>
    <property type="project" value="UniProtKB-KW"/>
</dbReference>
<dbReference type="Pfam" id="PF22909">
    <property type="entry name" value="Caulimovir_coat_dom"/>
    <property type="match status" value="1"/>
</dbReference>
<dbReference type="FunFam" id="3.10.10.10:FF:000007">
    <property type="entry name" value="Retrovirus-related Pol polyprotein from transposon 17.6-like Protein"/>
    <property type="match status" value="1"/>
</dbReference>
<dbReference type="SUPFAM" id="SSF56672">
    <property type="entry name" value="DNA/RNA polymerases"/>
    <property type="match status" value="1"/>
</dbReference>
<evidence type="ECO:0000256" key="2">
    <source>
        <dbReference type="ARBA" id="ARBA00022679"/>
    </source>
</evidence>
<dbReference type="GO" id="GO:0006508">
    <property type="term" value="P:proteolysis"/>
    <property type="evidence" value="ECO:0007669"/>
    <property type="project" value="UniProtKB-KW"/>
</dbReference>
<evidence type="ECO:0000256" key="8">
    <source>
        <dbReference type="SAM" id="MobiDB-lite"/>
    </source>
</evidence>
<dbReference type="PANTHER" id="PTHR33054">
    <property type="entry name" value="CCHC-TYPE DOMAIN-CONTAINING PROTEIN"/>
    <property type="match status" value="1"/>
</dbReference>
<keyword evidence="5" id="KW-0255">Endonuclease</keyword>
<dbReference type="CDD" id="cd01647">
    <property type="entry name" value="RT_LTR"/>
    <property type="match status" value="1"/>
</dbReference>